<feature type="region of interest" description="Disordered" evidence="1">
    <location>
        <begin position="1"/>
        <end position="42"/>
    </location>
</feature>
<comment type="caution">
    <text evidence="2">The sequence shown here is derived from an EMBL/GenBank/DDBJ whole genome shotgun (WGS) entry which is preliminary data.</text>
</comment>
<feature type="compositionally biased region" description="Polar residues" evidence="1">
    <location>
        <begin position="1"/>
        <end position="18"/>
    </location>
</feature>
<evidence type="ECO:0000313" key="3">
    <source>
        <dbReference type="Proteomes" id="UP000324748"/>
    </source>
</evidence>
<feature type="region of interest" description="Disordered" evidence="1">
    <location>
        <begin position="103"/>
        <end position="122"/>
    </location>
</feature>
<name>A0A5B0QIQ5_PUCGR</name>
<sequence>MSFSAADTQPSCSSTSSAPIHRPSSLAFQTNNTHRGPEETATADRLSSLWRHRALLMPDCRWTWSSVVARGFLGSGPCPSSRSDCECPSVPIPPPSPIIATSPILSPLPIPPSAANSNTPWG</sequence>
<dbReference type="EMBL" id="VSWC01000015">
    <property type="protein sequence ID" value="KAA1112980.1"/>
    <property type="molecule type" value="Genomic_DNA"/>
</dbReference>
<organism evidence="2 3">
    <name type="scientific">Puccinia graminis f. sp. tritici</name>
    <dbReference type="NCBI Taxonomy" id="56615"/>
    <lineage>
        <taxon>Eukaryota</taxon>
        <taxon>Fungi</taxon>
        <taxon>Dikarya</taxon>
        <taxon>Basidiomycota</taxon>
        <taxon>Pucciniomycotina</taxon>
        <taxon>Pucciniomycetes</taxon>
        <taxon>Pucciniales</taxon>
        <taxon>Pucciniaceae</taxon>
        <taxon>Puccinia</taxon>
    </lineage>
</organism>
<proteinExistence type="predicted"/>
<reference evidence="2 3" key="1">
    <citation type="submission" date="2019-05" db="EMBL/GenBank/DDBJ databases">
        <title>Emergence of the Ug99 lineage of the wheat stem rust pathogen through somatic hybridization.</title>
        <authorList>
            <person name="Li F."/>
            <person name="Upadhyaya N.M."/>
            <person name="Sperschneider J."/>
            <person name="Matny O."/>
            <person name="Nguyen-Phuc H."/>
            <person name="Mago R."/>
            <person name="Raley C."/>
            <person name="Miller M.E."/>
            <person name="Silverstein K.A.T."/>
            <person name="Henningsen E."/>
            <person name="Hirsch C.D."/>
            <person name="Visser B."/>
            <person name="Pretorius Z.A."/>
            <person name="Steffenson B.J."/>
            <person name="Schwessinger B."/>
            <person name="Dodds P.N."/>
            <person name="Figueroa M."/>
        </authorList>
    </citation>
    <scope>NUCLEOTIDE SEQUENCE [LARGE SCALE GENOMIC DNA]</scope>
    <source>
        <strain evidence="2">21-0</strain>
    </source>
</reference>
<dbReference type="AlphaFoldDB" id="A0A5B0QIQ5"/>
<protein>
    <submittedName>
        <fullName evidence="2">Uncharacterized protein</fullName>
    </submittedName>
</protein>
<evidence type="ECO:0000256" key="1">
    <source>
        <dbReference type="SAM" id="MobiDB-lite"/>
    </source>
</evidence>
<accession>A0A5B0QIQ5</accession>
<gene>
    <name evidence="2" type="ORF">PGT21_017535</name>
</gene>
<dbReference type="Proteomes" id="UP000324748">
    <property type="component" value="Unassembled WGS sequence"/>
</dbReference>
<evidence type="ECO:0000313" key="2">
    <source>
        <dbReference type="EMBL" id="KAA1112980.1"/>
    </source>
</evidence>
<keyword evidence="3" id="KW-1185">Reference proteome</keyword>